<keyword evidence="4" id="KW-1185">Reference proteome</keyword>
<organism evidence="3 4">
    <name type="scientific">Triparma laevis f. longispina</name>
    <dbReference type="NCBI Taxonomy" id="1714387"/>
    <lineage>
        <taxon>Eukaryota</taxon>
        <taxon>Sar</taxon>
        <taxon>Stramenopiles</taxon>
        <taxon>Ochrophyta</taxon>
        <taxon>Bolidophyceae</taxon>
        <taxon>Parmales</taxon>
        <taxon>Triparmaceae</taxon>
        <taxon>Triparma</taxon>
    </lineage>
</organism>
<feature type="compositionally biased region" description="Acidic residues" evidence="1">
    <location>
        <begin position="95"/>
        <end position="110"/>
    </location>
</feature>
<protein>
    <submittedName>
        <fullName evidence="3">Uncharacterized protein</fullName>
    </submittedName>
</protein>
<name>A0A9W7CF44_9STRA</name>
<dbReference type="OrthoDB" id="10490435at2759"/>
<accession>A0A9W7CF44</accession>
<evidence type="ECO:0000256" key="1">
    <source>
        <dbReference type="SAM" id="MobiDB-lite"/>
    </source>
</evidence>
<feature type="transmembrane region" description="Helical" evidence="2">
    <location>
        <begin position="425"/>
        <end position="443"/>
    </location>
</feature>
<dbReference type="Proteomes" id="UP001165122">
    <property type="component" value="Unassembled WGS sequence"/>
</dbReference>
<feature type="compositionally biased region" description="Acidic residues" evidence="1">
    <location>
        <begin position="154"/>
        <end position="170"/>
    </location>
</feature>
<dbReference type="AlphaFoldDB" id="A0A9W7CF44"/>
<feature type="transmembrane region" description="Helical" evidence="2">
    <location>
        <begin position="351"/>
        <end position="372"/>
    </location>
</feature>
<feature type="transmembrane region" description="Helical" evidence="2">
    <location>
        <begin position="216"/>
        <end position="235"/>
    </location>
</feature>
<keyword evidence="2" id="KW-1133">Transmembrane helix</keyword>
<reference evidence="4" key="1">
    <citation type="journal article" date="2023" name="Commun. Biol.">
        <title>Genome analysis of Parmales, the sister group of diatoms, reveals the evolutionary specialization of diatoms from phago-mixotrophs to photoautotrophs.</title>
        <authorList>
            <person name="Ban H."/>
            <person name="Sato S."/>
            <person name="Yoshikawa S."/>
            <person name="Yamada K."/>
            <person name="Nakamura Y."/>
            <person name="Ichinomiya M."/>
            <person name="Sato N."/>
            <person name="Blanc-Mathieu R."/>
            <person name="Endo H."/>
            <person name="Kuwata A."/>
            <person name="Ogata H."/>
        </authorList>
    </citation>
    <scope>NUCLEOTIDE SEQUENCE [LARGE SCALE GENOMIC DNA]</scope>
    <source>
        <strain evidence="4">NIES 3700</strain>
    </source>
</reference>
<feature type="transmembrane region" description="Helical" evidence="2">
    <location>
        <begin position="455"/>
        <end position="479"/>
    </location>
</feature>
<feature type="transmembrane region" description="Helical" evidence="2">
    <location>
        <begin position="321"/>
        <end position="339"/>
    </location>
</feature>
<feature type="compositionally biased region" description="Low complexity" evidence="1">
    <location>
        <begin position="14"/>
        <end position="32"/>
    </location>
</feature>
<evidence type="ECO:0000313" key="3">
    <source>
        <dbReference type="EMBL" id="GMI03436.1"/>
    </source>
</evidence>
<keyword evidence="2" id="KW-0812">Transmembrane</keyword>
<gene>
    <name evidence="3" type="ORF">TrLO_g6327</name>
</gene>
<keyword evidence="2" id="KW-0472">Membrane</keyword>
<feature type="compositionally biased region" description="Pro residues" evidence="1">
    <location>
        <begin position="142"/>
        <end position="151"/>
    </location>
</feature>
<dbReference type="EMBL" id="BRXW01000058">
    <property type="protein sequence ID" value="GMI03436.1"/>
    <property type="molecule type" value="Genomic_DNA"/>
</dbReference>
<feature type="region of interest" description="Disordered" evidence="1">
    <location>
        <begin position="1"/>
        <end position="196"/>
    </location>
</feature>
<comment type="caution">
    <text evidence="3">The sequence shown here is derived from an EMBL/GenBank/DDBJ whole genome shotgun (WGS) entry which is preliminary data.</text>
</comment>
<feature type="transmembrane region" description="Helical" evidence="2">
    <location>
        <begin position="402"/>
        <end position="419"/>
    </location>
</feature>
<evidence type="ECO:0000256" key="2">
    <source>
        <dbReference type="SAM" id="Phobius"/>
    </source>
</evidence>
<proteinExistence type="predicted"/>
<feature type="compositionally biased region" description="Low complexity" evidence="1">
    <location>
        <begin position="177"/>
        <end position="188"/>
    </location>
</feature>
<sequence>MDSLQKRRRMLAIRSKSSGGSSSNFSPRRPSKPTSPKPDPPPPPSSHDNIGSGVDVTSKVSPERDLDDEPIPSSPVSIKKPNSKSDEVSKILFDSSDEEEEEPVVEESVEEPVGNVKEEDSEDSDDRDWKEMMKKPELTMKPSPPQSPEPPQSEVEEVEKETETEKEVDDSLPQLNPEAETTSPTKTTATKDSDAHDVQYPAQTNSLLTLLSHSGFLLGTLFGSLLTLLLLFTFYPLPHNYSLKGCALPFRAWHVKLSRVDVLVELTAHSTHIHLPFMSYILTHDIWLTISLILLCEVAEWINNALKIAEFHMYDDPLDDFLQGLIGLIWAAAFVKIHEWNSIEKETDQRYSLYGYGTFYCIICSILMGSAWYLPRRLGLAVYTIWASLGIRYLRRFNIYQADVLSFITCLYGILMLVTEDMISQNTQLAFFFASTVAIGSFLKSDKNRTRAIKIMNISLYISWAFLFIFIILSGLIFVGRELETSSTCPSNNVWCKVTESIQNLFQDKGEAFAGMGDVYLKPIGIFGLGKQTETVVDTMKSSPK</sequence>
<evidence type="ECO:0000313" key="4">
    <source>
        <dbReference type="Proteomes" id="UP001165122"/>
    </source>
</evidence>
<feature type="compositionally biased region" description="Pro residues" evidence="1">
    <location>
        <begin position="33"/>
        <end position="45"/>
    </location>
</feature>
<feature type="compositionally biased region" description="Basic and acidic residues" evidence="1">
    <location>
        <begin position="127"/>
        <end position="138"/>
    </location>
</feature>
<feature type="compositionally biased region" description="Basic residues" evidence="1">
    <location>
        <begin position="1"/>
        <end position="11"/>
    </location>
</feature>